<dbReference type="AlphaFoldDB" id="A0A5B1CIE2"/>
<name>A0A5B1CIE2_9BACT</name>
<accession>A0A5B1CIE2</accession>
<proteinExistence type="predicted"/>
<organism evidence="1 2">
    <name type="scientific">Rubripirellula obstinata</name>
    <dbReference type="NCBI Taxonomy" id="406547"/>
    <lineage>
        <taxon>Bacteria</taxon>
        <taxon>Pseudomonadati</taxon>
        <taxon>Planctomycetota</taxon>
        <taxon>Planctomycetia</taxon>
        <taxon>Pirellulales</taxon>
        <taxon>Pirellulaceae</taxon>
        <taxon>Rubripirellula</taxon>
    </lineage>
</organism>
<dbReference type="RefSeq" id="WP_157593894.1">
    <property type="nucleotide sequence ID" value="NZ_LWSK01000016.1"/>
</dbReference>
<sequence length="49" mass="5556">MKAVWELEKVSDTFDLPVHQDYLIIPYAMSDYATTFATIGMKELLSAMA</sequence>
<protein>
    <submittedName>
        <fullName evidence="1">Uncharacterized protein</fullName>
    </submittedName>
</protein>
<comment type="caution">
    <text evidence="1">The sequence shown here is derived from an EMBL/GenBank/DDBJ whole genome shotgun (WGS) entry which is preliminary data.</text>
</comment>
<reference evidence="1 2" key="1">
    <citation type="submission" date="2019-08" db="EMBL/GenBank/DDBJ databases">
        <title>Deep-cultivation of Planctomycetes and their phenomic and genomic characterization uncovers novel biology.</title>
        <authorList>
            <person name="Wiegand S."/>
            <person name="Jogler M."/>
            <person name="Boedeker C."/>
            <person name="Pinto D."/>
            <person name="Vollmers J."/>
            <person name="Rivas-Marin E."/>
            <person name="Kohn T."/>
            <person name="Peeters S.H."/>
            <person name="Heuer A."/>
            <person name="Rast P."/>
            <person name="Oberbeckmann S."/>
            <person name="Bunk B."/>
            <person name="Jeske O."/>
            <person name="Meyerdierks A."/>
            <person name="Storesund J.E."/>
            <person name="Kallscheuer N."/>
            <person name="Luecker S."/>
            <person name="Lage O.M."/>
            <person name="Pohl T."/>
            <person name="Merkel B.J."/>
            <person name="Hornburger P."/>
            <person name="Mueller R.-W."/>
            <person name="Bruemmer F."/>
            <person name="Labrenz M."/>
            <person name="Spormann A.M."/>
            <person name="Op Den Camp H."/>
            <person name="Overmann J."/>
            <person name="Amann R."/>
            <person name="Jetten M.S.M."/>
            <person name="Mascher T."/>
            <person name="Medema M.H."/>
            <person name="Devos D.P."/>
            <person name="Kaster A.-K."/>
            <person name="Ovreas L."/>
            <person name="Rohde M."/>
            <person name="Galperin M.Y."/>
            <person name="Jogler C."/>
        </authorList>
    </citation>
    <scope>NUCLEOTIDE SEQUENCE [LARGE SCALE GENOMIC DNA]</scope>
    <source>
        <strain evidence="1 2">LF1</strain>
    </source>
</reference>
<gene>
    <name evidence="1" type="ORF">LF1_17220</name>
</gene>
<evidence type="ECO:0000313" key="1">
    <source>
        <dbReference type="EMBL" id="KAA1259193.1"/>
    </source>
</evidence>
<dbReference type="Proteomes" id="UP000322699">
    <property type="component" value="Unassembled WGS sequence"/>
</dbReference>
<dbReference type="EMBL" id="VRLW01000001">
    <property type="protein sequence ID" value="KAA1259193.1"/>
    <property type="molecule type" value="Genomic_DNA"/>
</dbReference>
<dbReference type="OrthoDB" id="9759709at2"/>
<evidence type="ECO:0000313" key="2">
    <source>
        <dbReference type="Proteomes" id="UP000322699"/>
    </source>
</evidence>
<keyword evidence="2" id="KW-1185">Reference proteome</keyword>